<keyword evidence="1" id="KW-0175">Coiled coil</keyword>
<dbReference type="PROSITE" id="PS51257">
    <property type="entry name" value="PROKAR_LIPOPROTEIN"/>
    <property type="match status" value="1"/>
</dbReference>
<accession>A0A1T4YTK5</accession>
<name>A0A1T4YTK5_9BACT</name>
<dbReference type="Proteomes" id="UP000190774">
    <property type="component" value="Unassembled WGS sequence"/>
</dbReference>
<dbReference type="RefSeq" id="WP_078815356.1">
    <property type="nucleotide sequence ID" value="NZ_FUYE01000018.1"/>
</dbReference>
<protein>
    <submittedName>
        <fullName evidence="2">Uncharacterized protein</fullName>
    </submittedName>
</protein>
<evidence type="ECO:0000256" key="1">
    <source>
        <dbReference type="SAM" id="Coils"/>
    </source>
</evidence>
<gene>
    <name evidence="2" type="ORF">SAMN02745166_04200</name>
</gene>
<dbReference type="OrthoDB" id="199810at2"/>
<dbReference type="AlphaFoldDB" id="A0A1T4YTK5"/>
<feature type="coiled-coil region" evidence="1">
    <location>
        <begin position="149"/>
        <end position="214"/>
    </location>
</feature>
<organism evidence="2 3">
    <name type="scientific">Prosthecobacter debontii</name>
    <dbReference type="NCBI Taxonomy" id="48467"/>
    <lineage>
        <taxon>Bacteria</taxon>
        <taxon>Pseudomonadati</taxon>
        <taxon>Verrucomicrobiota</taxon>
        <taxon>Verrucomicrobiia</taxon>
        <taxon>Verrucomicrobiales</taxon>
        <taxon>Verrucomicrobiaceae</taxon>
        <taxon>Prosthecobacter</taxon>
    </lineage>
</organism>
<proteinExistence type="predicted"/>
<sequence length="233" mass="26066">MTAITRSTLAVAAGLLLGACSSQEVSLPDDPLAFPIEAQEPAYIPTYSTTVVKGWPKGRALDPYDRSRVRLGEEVHSYHVGRLPSKDRREMHEAHTVYRVEQDARWDTRLPATPMESRGVVLGVVEPSRNEVPKDSIVAQERQSLMAKSQALQATMTRLNSLQQDLEKKKAQFEKAEEESKQIEAHLSQTIQERNVLKEQLAKAAERIEELESLDRLRPRSASQGINSGGNKK</sequence>
<evidence type="ECO:0000313" key="3">
    <source>
        <dbReference type="Proteomes" id="UP000190774"/>
    </source>
</evidence>
<reference evidence="3" key="1">
    <citation type="submission" date="2017-02" db="EMBL/GenBank/DDBJ databases">
        <authorList>
            <person name="Varghese N."/>
            <person name="Submissions S."/>
        </authorList>
    </citation>
    <scope>NUCLEOTIDE SEQUENCE [LARGE SCALE GENOMIC DNA]</scope>
    <source>
        <strain evidence="3">ATCC 700200</strain>
    </source>
</reference>
<evidence type="ECO:0000313" key="2">
    <source>
        <dbReference type="EMBL" id="SKB05197.1"/>
    </source>
</evidence>
<keyword evidence="3" id="KW-1185">Reference proteome</keyword>
<dbReference type="STRING" id="48467.SAMN02745166_04200"/>
<dbReference type="EMBL" id="FUYE01000018">
    <property type="protein sequence ID" value="SKB05197.1"/>
    <property type="molecule type" value="Genomic_DNA"/>
</dbReference>